<gene>
    <name evidence="1" type="ORF">PT974_06940</name>
</gene>
<organism evidence="1 2">
    <name type="scientific">Cladobotryum mycophilum</name>
    <dbReference type="NCBI Taxonomy" id="491253"/>
    <lineage>
        <taxon>Eukaryota</taxon>
        <taxon>Fungi</taxon>
        <taxon>Dikarya</taxon>
        <taxon>Ascomycota</taxon>
        <taxon>Pezizomycotina</taxon>
        <taxon>Sordariomycetes</taxon>
        <taxon>Hypocreomycetidae</taxon>
        <taxon>Hypocreales</taxon>
        <taxon>Hypocreaceae</taxon>
        <taxon>Cladobotryum</taxon>
    </lineage>
</organism>
<dbReference type="EMBL" id="JAVFKD010000012">
    <property type="protein sequence ID" value="KAK5993508.1"/>
    <property type="molecule type" value="Genomic_DNA"/>
</dbReference>
<evidence type="ECO:0008006" key="3">
    <source>
        <dbReference type="Google" id="ProtNLM"/>
    </source>
</evidence>
<sequence length="309" mass="35473">MARTGVRLVITLSMSGPRPEPPRFKVWASIGETLIIELDDDTVIMVPDGYYEGRDNSSNVAWREDAEASRCWATTLVYEQLKESYPRLTPYVITPRSEHGTPLSTPRSVDWLPILYKPTGRPLEEFLEKNISNMYTTSVTVTRRVLPSHQPLVLQWALHLDSPLTFVHKHVIIYGEIESRNCWLSSSLLLSLAGFLSAEFRSHAHSGALYRSQSTSGFTFNPRSISKIPNTKTDILWWGCVVYELMTGLWPEYEQARSYEERKAMVTWREWPSLQAEFLGNIVKKCWEGEYATSENLKQDVMRFVETDG</sequence>
<reference evidence="1 2" key="1">
    <citation type="submission" date="2024-01" db="EMBL/GenBank/DDBJ databases">
        <title>Complete genome of Cladobotryum mycophilum ATHUM6906.</title>
        <authorList>
            <person name="Christinaki A.C."/>
            <person name="Myridakis A.I."/>
            <person name="Kouvelis V.N."/>
        </authorList>
    </citation>
    <scope>NUCLEOTIDE SEQUENCE [LARGE SCALE GENOMIC DNA]</scope>
    <source>
        <strain evidence="1 2">ATHUM6906</strain>
    </source>
</reference>
<name>A0ABR0SMU7_9HYPO</name>
<dbReference type="SUPFAM" id="SSF56112">
    <property type="entry name" value="Protein kinase-like (PK-like)"/>
    <property type="match status" value="1"/>
</dbReference>
<proteinExistence type="predicted"/>
<keyword evidence="2" id="KW-1185">Reference proteome</keyword>
<dbReference type="Proteomes" id="UP001338125">
    <property type="component" value="Unassembled WGS sequence"/>
</dbReference>
<dbReference type="InterPro" id="IPR011009">
    <property type="entry name" value="Kinase-like_dom_sf"/>
</dbReference>
<evidence type="ECO:0000313" key="1">
    <source>
        <dbReference type="EMBL" id="KAK5993508.1"/>
    </source>
</evidence>
<protein>
    <recommendedName>
        <fullName evidence="3">Protein kinase domain-containing protein</fullName>
    </recommendedName>
</protein>
<evidence type="ECO:0000313" key="2">
    <source>
        <dbReference type="Proteomes" id="UP001338125"/>
    </source>
</evidence>
<dbReference type="Gene3D" id="1.10.510.10">
    <property type="entry name" value="Transferase(Phosphotransferase) domain 1"/>
    <property type="match status" value="1"/>
</dbReference>
<accession>A0ABR0SMU7</accession>
<comment type="caution">
    <text evidence="1">The sequence shown here is derived from an EMBL/GenBank/DDBJ whole genome shotgun (WGS) entry which is preliminary data.</text>
</comment>